<evidence type="ECO:0000313" key="3">
    <source>
        <dbReference type="Proteomes" id="UP001611162"/>
    </source>
</evidence>
<accession>A0ABW7T9D9</accession>
<dbReference type="Proteomes" id="UP001611162">
    <property type="component" value="Unassembled WGS sequence"/>
</dbReference>
<name>A0ABW7T9D9_9ACTN</name>
<evidence type="ECO:0000313" key="2">
    <source>
        <dbReference type="EMBL" id="MFI0912428.1"/>
    </source>
</evidence>
<dbReference type="EMBL" id="JBIRRB010000006">
    <property type="protein sequence ID" value="MFI0912428.1"/>
    <property type="molecule type" value="Genomic_DNA"/>
</dbReference>
<keyword evidence="3" id="KW-1185">Reference proteome</keyword>
<organism evidence="2 3">
    <name type="scientific">Streptomyces abikoensis</name>
    <dbReference type="NCBI Taxonomy" id="97398"/>
    <lineage>
        <taxon>Bacteria</taxon>
        <taxon>Bacillati</taxon>
        <taxon>Actinomycetota</taxon>
        <taxon>Actinomycetes</taxon>
        <taxon>Kitasatosporales</taxon>
        <taxon>Streptomycetaceae</taxon>
        <taxon>Streptomyces</taxon>
    </lineage>
</organism>
<sequence>MTDDTASGPAGEPAPDNPSLQAPYGYGLSEYSGPIVHILAEEWRSYFWPGSPTSLWAEDREPRHGMSAWALCGHGAQWKTAPPADARLLCRTYRMPAAQRALLLTRVRPLSEGPLA</sequence>
<protein>
    <submittedName>
        <fullName evidence="2">Uncharacterized protein</fullName>
    </submittedName>
</protein>
<comment type="caution">
    <text evidence="2">The sequence shown here is derived from an EMBL/GenBank/DDBJ whole genome shotgun (WGS) entry which is preliminary data.</text>
</comment>
<gene>
    <name evidence="2" type="ORF">ACH4TF_18455</name>
</gene>
<proteinExistence type="predicted"/>
<dbReference type="RefSeq" id="WP_397613315.1">
    <property type="nucleotide sequence ID" value="NZ_JBIRRB010000006.1"/>
</dbReference>
<feature type="region of interest" description="Disordered" evidence="1">
    <location>
        <begin position="1"/>
        <end position="23"/>
    </location>
</feature>
<reference evidence="2 3" key="1">
    <citation type="submission" date="2024-10" db="EMBL/GenBank/DDBJ databases">
        <title>The Natural Products Discovery Center: Release of the First 8490 Sequenced Strains for Exploring Actinobacteria Biosynthetic Diversity.</title>
        <authorList>
            <person name="Kalkreuter E."/>
            <person name="Kautsar S.A."/>
            <person name="Yang D."/>
            <person name="Bader C.D."/>
            <person name="Teijaro C.N."/>
            <person name="Fluegel L."/>
            <person name="Davis C.M."/>
            <person name="Simpson J.R."/>
            <person name="Lauterbach L."/>
            <person name="Steele A.D."/>
            <person name="Gui C."/>
            <person name="Meng S."/>
            <person name="Li G."/>
            <person name="Viehrig K."/>
            <person name="Ye F."/>
            <person name="Su P."/>
            <person name="Kiefer A.F."/>
            <person name="Nichols A."/>
            <person name="Cepeda A.J."/>
            <person name="Yan W."/>
            <person name="Fan B."/>
            <person name="Jiang Y."/>
            <person name="Adhikari A."/>
            <person name="Zheng C.-J."/>
            <person name="Schuster L."/>
            <person name="Cowan T.M."/>
            <person name="Smanski M.J."/>
            <person name="Chevrette M.G."/>
            <person name="De Carvalho L.P.S."/>
            <person name="Shen B."/>
        </authorList>
    </citation>
    <scope>NUCLEOTIDE SEQUENCE [LARGE SCALE GENOMIC DNA]</scope>
    <source>
        <strain evidence="2 3">NPDC020979</strain>
    </source>
</reference>
<evidence type="ECO:0000256" key="1">
    <source>
        <dbReference type="SAM" id="MobiDB-lite"/>
    </source>
</evidence>